<evidence type="ECO:0000256" key="3">
    <source>
        <dbReference type="ARBA" id="ARBA00010441"/>
    </source>
</evidence>
<evidence type="ECO:0000256" key="13">
    <source>
        <dbReference type="ARBA" id="ARBA00023264"/>
    </source>
</evidence>
<keyword evidence="6" id="KW-0444">Lipid biosynthesis</keyword>
<dbReference type="EMBL" id="CP041242">
    <property type="protein sequence ID" value="QDH71010.1"/>
    <property type="molecule type" value="Genomic_DNA"/>
</dbReference>
<evidence type="ECO:0000256" key="1">
    <source>
        <dbReference type="ARBA" id="ARBA00000287"/>
    </source>
</evidence>
<dbReference type="Gene3D" id="1.20.120.1760">
    <property type="match status" value="1"/>
</dbReference>
<reference evidence="17 18" key="1">
    <citation type="submission" date="2019-06" db="EMBL/GenBank/DDBJ databases">
        <title>Lysobacter alkalisoli sp. nov. isolated from saline-alkali soil.</title>
        <authorList>
            <person name="Sun J.-Q."/>
            <person name="Xu L."/>
        </authorList>
    </citation>
    <scope>NUCLEOTIDE SEQUENCE [LARGE SCALE GENOMIC DNA]</scope>
    <source>
        <strain evidence="17 18">SJ-36</strain>
    </source>
</reference>
<feature type="transmembrane region" description="Helical" evidence="16">
    <location>
        <begin position="45"/>
        <end position="62"/>
    </location>
</feature>
<keyword evidence="8 16" id="KW-0812">Transmembrane</keyword>
<dbReference type="InterPro" id="IPR000462">
    <property type="entry name" value="CDP-OH_P_trans"/>
</dbReference>
<evidence type="ECO:0000256" key="6">
    <source>
        <dbReference type="ARBA" id="ARBA00022516"/>
    </source>
</evidence>
<dbReference type="GO" id="GO:0012505">
    <property type="term" value="C:endomembrane system"/>
    <property type="evidence" value="ECO:0007669"/>
    <property type="project" value="UniProtKB-SubCell"/>
</dbReference>
<comment type="subcellular location">
    <subcellularLocation>
        <location evidence="2">Endomembrane system</location>
        <topology evidence="2">Multi-pass membrane protein</topology>
    </subcellularLocation>
</comment>
<keyword evidence="18" id="KW-1185">Reference proteome</keyword>
<dbReference type="NCBIfam" id="TIGR00473">
    <property type="entry name" value="pssA"/>
    <property type="match status" value="1"/>
</dbReference>
<keyword evidence="13" id="KW-1208">Phospholipid metabolism</keyword>
<organism evidence="17 18">
    <name type="scientific">Marilutibacter alkalisoli</name>
    <dbReference type="NCBI Taxonomy" id="2591633"/>
    <lineage>
        <taxon>Bacteria</taxon>
        <taxon>Pseudomonadati</taxon>
        <taxon>Pseudomonadota</taxon>
        <taxon>Gammaproteobacteria</taxon>
        <taxon>Lysobacterales</taxon>
        <taxon>Lysobacteraceae</taxon>
        <taxon>Marilutibacter</taxon>
    </lineage>
</organism>
<dbReference type="GO" id="GO:0003882">
    <property type="term" value="F:CDP-diacylglycerol-serine O-phosphatidyltransferase activity"/>
    <property type="evidence" value="ECO:0007669"/>
    <property type="project" value="UniProtKB-EC"/>
</dbReference>
<dbReference type="GO" id="GO:0016020">
    <property type="term" value="C:membrane"/>
    <property type="evidence" value="ECO:0007669"/>
    <property type="project" value="InterPro"/>
</dbReference>
<keyword evidence="10" id="KW-0443">Lipid metabolism</keyword>
<dbReference type="RefSeq" id="WP_141624342.1">
    <property type="nucleotide sequence ID" value="NZ_CP041242.1"/>
</dbReference>
<dbReference type="InterPro" id="IPR043130">
    <property type="entry name" value="CDP-OH_PTrfase_TM_dom"/>
</dbReference>
<feature type="transmembrane region" description="Helical" evidence="16">
    <location>
        <begin position="208"/>
        <end position="225"/>
    </location>
</feature>
<dbReference type="OrthoDB" id="9777147at2"/>
<keyword evidence="9 16" id="KW-1133">Transmembrane helix</keyword>
<evidence type="ECO:0000256" key="8">
    <source>
        <dbReference type="ARBA" id="ARBA00022692"/>
    </source>
</evidence>
<keyword evidence="11 16" id="KW-0472">Membrane</keyword>
<keyword evidence="12" id="KW-0594">Phospholipid biosynthesis</keyword>
<feature type="transmembrane region" description="Helical" evidence="16">
    <location>
        <begin position="83"/>
        <end position="103"/>
    </location>
</feature>
<dbReference type="KEGG" id="lyj:FKV23_13635"/>
<comment type="catalytic activity">
    <reaction evidence="1">
        <text>a CDP-1,2-diacyl-sn-glycerol + L-serine = a 1,2-diacyl-sn-glycero-3-phospho-L-serine + CMP + H(+)</text>
        <dbReference type="Rhea" id="RHEA:16913"/>
        <dbReference type="ChEBI" id="CHEBI:15378"/>
        <dbReference type="ChEBI" id="CHEBI:33384"/>
        <dbReference type="ChEBI" id="CHEBI:57262"/>
        <dbReference type="ChEBI" id="CHEBI:58332"/>
        <dbReference type="ChEBI" id="CHEBI:60377"/>
        <dbReference type="EC" id="2.7.8.8"/>
    </reaction>
</comment>
<dbReference type="PROSITE" id="PS00379">
    <property type="entry name" value="CDP_ALCOHOL_P_TRANSF"/>
    <property type="match status" value="1"/>
</dbReference>
<evidence type="ECO:0000256" key="7">
    <source>
        <dbReference type="ARBA" id="ARBA00022679"/>
    </source>
</evidence>
<proteinExistence type="inferred from homology"/>
<feature type="transmembrane region" description="Helical" evidence="16">
    <location>
        <begin position="177"/>
        <end position="196"/>
    </location>
</feature>
<gene>
    <name evidence="17" type="primary">pssA</name>
    <name evidence="17" type="ORF">FKV23_13635</name>
</gene>
<evidence type="ECO:0000256" key="15">
    <source>
        <dbReference type="RuleBase" id="RU003750"/>
    </source>
</evidence>
<evidence type="ECO:0000256" key="4">
    <source>
        <dbReference type="ARBA" id="ARBA00013174"/>
    </source>
</evidence>
<name>A0A514BUE4_9GAMM</name>
<protein>
    <recommendedName>
        <fullName evidence="5">CDP-diacylglycerol--serine O-phosphatidyltransferase</fullName>
        <ecNumber evidence="4">2.7.8.8</ecNumber>
    </recommendedName>
    <alternativeName>
        <fullName evidence="14">Phosphatidylserine synthase</fullName>
    </alternativeName>
</protein>
<evidence type="ECO:0000256" key="16">
    <source>
        <dbReference type="SAM" id="Phobius"/>
    </source>
</evidence>
<dbReference type="GO" id="GO:0008654">
    <property type="term" value="P:phospholipid biosynthetic process"/>
    <property type="evidence" value="ECO:0007669"/>
    <property type="project" value="UniProtKB-KW"/>
</dbReference>
<evidence type="ECO:0000256" key="2">
    <source>
        <dbReference type="ARBA" id="ARBA00004127"/>
    </source>
</evidence>
<evidence type="ECO:0000256" key="5">
    <source>
        <dbReference type="ARBA" id="ARBA00017171"/>
    </source>
</evidence>
<evidence type="ECO:0000256" key="11">
    <source>
        <dbReference type="ARBA" id="ARBA00023136"/>
    </source>
</evidence>
<evidence type="ECO:0000313" key="17">
    <source>
        <dbReference type="EMBL" id="QDH71010.1"/>
    </source>
</evidence>
<feature type="transmembrane region" description="Helical" evidence="16">
    <location>
        <begin position="231"/>
        <end position="248"/>
    </location>
</feature>
<evidence type="ECO:0000313" key="18">
    <source>
        <dbReference type="Proteomes" id="UP000317199"/>
    </source>
</evidence>
<dbReference type="AlphaFoldDB" id="A0A514BUE4"/>
<evidence type="ECO:0000256" key="12">
    <source>
        <dbReference type="ARBA" id="ARBA00023209"/>
    </source>
</evidence>
<feature type="transmembrane region" description="Helical" evidence="16">
    <location>
        <begin position="21"/>
        <end position="39"/>
    </location>
</feature>
<evidence type="ECO:0000256" key="14">
    <source>
        <dbReference type="ARBA" id="ARBA00032361"/>
    </source>
</evidence>
<dbReference type="EC" id="2.7.8.8" evidence="4"/>
<sequence length="266" mass="28314">MSETQTPSRPPPRPRGRGIYLLPNLFTTGGLFAGFYAIIAASQGRFGAACVAVFVAALLDGIDGRVARLTNTQSEFGVQYDSLADLISFGLAPAMVMYHWALVTMKFDSDTAGKVGWIAAFLYAACAALRLARFNSQVGVVDKRWFIGLASPAAAGLMASFVWTAHEAGYSGEELRYVALGVTVAAALLMVSGIRYFSFKGGPRNDRVPFLAIMVVVAVLVAVAVDPPSMLLVVTTLYALSGPGYWAWRRLRRGSDDSGSGGQGVQ</sequence>
<dbReference type="Pfam" id="PF01066">
    <property type="entry name" value="CDP-OH_P_transf"/>
    <property type="match status" value="1"/>
</dbReference>
<evidence type="ECO:0000256" key="10">
    <source>
        <dbReference type="ARBA" id="ARBA00023098"/>
    </source>
</evidence>
<dbReference type="InterPro" id="IPR048254">
    <property type="entry name" value="CDP_ALCOHOL_P_TRANSF_CS"/>
</dbReference>
<feature type="transmembrane region" description="Helical" evidence="16">
    <location>
        <begin position="145"/>
        <end position="165"/>
    </location>
</feature>
<dbReference type="Proteomes" id="UP000317199">
    <property type="component" value="Chromosome"/>
</dbReference>
<dbReference type="InterPro" id="IPR004533">
    <property type="entry name" value="CDP-diaglyc--ser_O-PTrfase"/>
</dbReference>
<comment type="similarity">
    <text evidence="3 15">Belongs to the CDP-alcohol phosphatidyltransferase class-I family.</text>
</comment>
<feature type="transmembrane region" description="Helical" evidence="16">
    <location>
        <begin position="115"/>
        <end position="133"/>
    </location>
</feature>
<dbReference type="InterPro" id="IPR050324">
    <property type="entry name" value="CDP-alcohol_PTase-I"/>
</dbReference>
<dbReference type="PANTHER" id="PTHR14269">
    <property type="entry name" value="CDP-DIACYLGLYCEROL--GLYCEROL-3-PHOSPHATE 3-PHOSPHATIDYLTRANSFERASE-RELATED"/>
    <property type="match status" value="1"/>
</dbReference>
<evidence type="ECO:0000256" key="9">
    <source>
        <dbReference type="ARBA" id="ARBA00022989"/>
    </source>
</evidence>
<accession>A0A514BUE4</accession>
<keyword evidence="7 15" id="KW-0808">Transferase</keyword>
<dbReference type="PANTHER" id="PTHR14269:SF61">
    <property type="entry name" value="CDP-DIACYLGLYCEROL--SERINE O-PHOSPHATIDYLTRANSFERASE"/>
    <property type="match status" value="1"/>
</dbReference>